<reference evidence="1" key="1">
    <citation type="submission" date="2021-01" db="EMBL/GenBank/DDBJ databases">
        <authorList>
            <person name="Corre E."/>
            <person name="Pelletier E."/>
            <person name="Niang G."/>
            <person name="Scheremetjew M."/>
            <person name="Finn R."/>
            <person name="Kale V."/>
            <person name="Holt S."/>
            <person name="Cochrane G."/>
            <person name="Meng A."/>
            <person name="Brown T."/>
            <person name="Cohen L."/>
        </authorList>
    </citation>
    <scope>NUCLEOTIDE SEQUENCE</scope>
    <source>
        <strain evidence="1">PLY182g</strain>
    </source>
</reference>
<evidence type="ECO:0000313" key="2">
    <source>
        <dbReference type="EMBL" id="CAD8598429.1"/>
    </source>
</evidence>
<sequence length="134" mass="14099">MPGSCAQSFSLKVAWAREPSYTLSSGTGTQTSWSLGQPGFVAAPWAGMHTTFPASGNFFWHRYGAEELAPLRSSSQAHDGGDGGDSRLLRFLTAIAQPLFGSDSFSLARSHSSGSVSLASASVDWPCSATRLLP</sequence>
<accession>A0A6T7CCD0</accession>
<dbReference type="EMBL" id="HBEY01003583">
    <property type="protein sequence ID" value="CAD8598428.1"/>
    <property type="molecule type" value="Transcribed_RNA"/>
</dbReference>
<dbReference type="AlphaFoldDB" id="A0A6T7CCD0"/>
<dbReference type="EMBL" id="HBEY01003584">
    <property type="protein sequence ID" value="CAD8598429.1"/>
    <property type="molecule type" value="Transcribed_RNA"/>
</dbReference>
<organism evidence="1">
    <name type="scientific">Coccolithus braarudii</name>
    <dbReference type="NCBI Taxonomy" id="221442"/>
    <lineage>
        <taxon>Eukaryota</taxon>
        <taxon>Haptista</taxon>
        <taxon>Haptophyta</taxon>
        <taxon>Prymnesiophyceae</taxon>
        <taxon>Coccolithales</taxon>
        <taxon>Coccolithaceae</taxon>
        <taxon>Coccolithus</taxon>
    </lineage>
</organism>
<proteinExistence type="predicted"/>
<gene>
    <name evidence="1" type="ORF">CPEL01642_LOCUS1758</name>
    <name evidence="2" type="ORF">CPEL01642_LOCUS1759</name>
</gene>
<protein>
    <submittedName>
        <fullName evidence="1">Uncharacterized protein</fullName>
    </submittedName>
</protein>
<evidence type="ECO:0000313" key="1">
    <source>
        <dbReference type="EMBL" id="CAD8598428.1"/>
    </source>
</evidence>
<name>A0A6T7CCD0_9EUKA</name>